<dbReference type="InterPro" id="IPR002885">
    <property type="entry name" value="PPR_rpt"/>
</dbReference>
<feature type="repeat" description="PPR" evidence="2">
    <location>
        <begin position="386"/>
        <end position="420"/>
    </location>
</feature>
<feature type="transmembrane region" description="Helical" evidence="4">
    <location>
        <begin position="20"/>
        <end position="39"/>
    </location>
</feature>
<dbReference type="PROSITE" id="PS51375">
    <property type="entry name" value="PPR"/>
    <property type="match status" value="4"/>
</dbReference>
<dbReference type="Gene3D" id="1.25.40.10">
    <property type="entry name" value="Tetratricopeptide repeat domain"/>
    <property type="match status" value="2"/>
</dbReference>
<dbReference type="SUPFAM" id="SSF48452">
    <property type="entry name" value="TPR-like"/>
    <property type="match status" value="1"/>
</dbReference>
<feature type="region of interest" description="Disordered" evidence="3">
    <location>
        <begin position="451"/>
        <end position="471"/>
    </location>
</feature>
<sequence>MAYSLLEHIPILDPQHGPLVCFLLFVFLCGLGGMLPTGIDEVVRKTQAELLTLWLLLVAYFVGFTNTSARPSGAPKVKLAGSRNALLPKNTPYEGDSQTRHPVRPAGRLASQIPRGATGAPRIPRDAGVSEKNHEAIKKIPPMTASEQLEVDTQILSQAQTEGIASDASTYSKVMGACSRLNNVEVALDLYSQILQKGVPCGSGSQSMSNHTVSKFFRLVAENLDEKRMKETGLQLLDTIQAHRMVPTNAIQNCLICAWRSKLPDHVLAAFMKLREQGVSLSSTAYRCIMAAHERTEPERTLELFDEMVERGVKLDRVAYNAALCACSHLGMAEQALELFEKMPEQALAPSGKTYGALIRACTATGKMQEAVDLFDSMREAHIEPNQFAYHDTIQCCVRLNMIEKAMTLYQAMIQADVPPCDKTCLYLGKECQRRGWTEIAVRILQGGANSKTAQSRGERARVPPLTTGPV</sequence>
<dbReference type="EMBL" id="CAUYUJ010020704">
    <property type="protein sequence ID" value="CAK0899973.1"/>
    <property type="molecule type" value="Genomic_DNA"/>
</dbReference>
<evidence type="ECO:0000256" key="4">
    <source>
        <dbReference type="SAM" id="Phobius"/>
    </source>
</evidence>
<keyword evidence="4" id="KW-0812">Transmembrane</keyword>
<evidence type="ECO:0000313" key="7">
    <source>
        <dbReference type="Proteomes" id="UP001189429"/>
    </source>
</evidence>
<protein>
    <recommendedName>
        <fullName evidence="5">PROP1-like PPR domain-containing protein</fullName>
    </recommendedName>
</protein>
<keyword evidence="4" id="KW-0472">Membrane</keyword>
<reference evidence="6" key="1">
    <citation type="submission" date="2023-10" db="EMBL/GenBank/DDBJ databases">
        <authorList>
            <person name="Chen Y."/>
            <person name="Shah S."/>
            <person name="Dougan E. K."/>
            <person name="Thang M."/>
            <person name="Chan C."/>
        </authorList>
    </citation>
    <scope>NUCLEOTIDE SEQUENCE [LARGE SCALE GENOMIC DNA]</scope>
</reference>
<keyword evidence="7" id="KW-1185">Reference proteome</keyword>
<feature type="repeat" description="PPR" evidence="2">
    <location>
        <begin position="351"/>
        <end position="385"/>
    </location>
</feature>
<gene>
    <name evidence="6" type="ORF">PCOR1329_LOCUS77386</name>
</gene>
<feature type="repeat" description="PPR" evidence="2">
    <location>
        <begin position="316"/>
        <end position="350"/>
    </location>
</feature>
<dbReference type="Pfam" id="PF01535">
    <property type="entry name" value="PPR"/>
    <property type="match status" value="1"/>
</dbReference>
<dbReference type="Pfam" id="PF17177">
    <property type="entry name" value="PPR_long"/>
    <property type="match status" value="1"/>
</dbReference>
<comment type="caution">
    <text evidence="6">The sequence shown here is derived from an EMBL/GenBank/DDBJ whole genome shotgun (WGS) entry which is preliminary data.</text>
</comment>
<dbReference type="PANTHER" id="PTHR47447:SF17">
    <property type="entry name" value="OS12G0638900 PROTEIN"/>
    <property type="match status" value="1"/>
</dbReference>
<evidence type="ECO:0000256" key="1">
    <source>
        <dbReference type="ARBA" id="ARBA00022737"/>
    </source>
</evidence>
<feature type="domain" description="PROP1-like PPR" evidence="5">
    <location>
        <begin position="299"/>
        <end position="437"/>
    </location>
</feature>
<evidence type="ECO:0000259" key="5">
    <source>
        <dbReference type="Pfam" id="PF17177"/>
    </source>
</evidence>
<evidence type="ECO:0000313" key="6">
    <source>
        <dbReference type="EMBL" id="CAK0899973.1"/>
    </source>
</evidence>
<proteinExistence type="predicted"/>
<name>A0ABN9XL62_9DINO</name>
<dbReference type="NCBIfam" id="TIGR00756">
    <property type="entry name" value="PPR"/>
    <property type="match status" value="4"/>
</dbReference>
<feature type="transmembrane region" description="Helical" evidence="4">
    <location>
        <begin position="51"/>
        <end position="69"/>
    </location>
</feature>
<accession>A0ABN9XL62</accession>
<feature type="region of interest" description="Disordered" evidence="3">
    <location>
        <begin position="113"/>
        <end position="132"/>
    </location>
</feature>
<organism evidence="6 7">
    <name type="scientific">Prorocentrum cordatum</name>
    <dbReference type="NCBI Taxonomy" id="2364126"/>
    <lineage>
        <taxon>Eukaryota</taxon>
        <taxon>Sar</taxon>
        <taxon>Alveolata</taxon>
        <taxon>Dinophyceae</taxon>
        <taxon>Prorocentrales</taxon>
        <taxon>Prorocentraceae</taxon>
        <taxon>Prorocentrum</taxon>
    </lineage>
</organism>
<feature type="repeat" description="PPR" evidence="2">
    <location>
        <begin position="167"/>
        <end position="201"/>
    </location>
</feature>
<evidence type="ECO:0000256" key="2">
    <source>
        <dbReference type="PROSITE-ProRule" id="PRU00708"/>
    </source>
</evidence>
<feature type="compositionally biased region" description="Basic and acidic residues" evidence="3">
    <location>
        <begin position="123"/>
        <end position="132"/>
    </location>
</feature>
<dbReference type="Proteomes" id="UP001189429">
    <property type="component" value="Unassembled WGS sequence"/>
</dbReference>
<dbReference type="InterPro" id="IPR011990">
    <property type="entry name" value="TPR-like_helical_dom_sf"/>
</dbReference>
<keyword evidence="1" id="KW-0677">Repeat</keyword>
<dbReference type="PANTHER" id="PTHR47447">
    <property type="entry name" value="OS03G0856100 PROTEIN"/>
    <property type="match status" value="1"/>
</dbReference>
<keyword evidence="4" id="KW-1133">Transmembrane helix</keyword>
<evidence type="ECO:0000256" key="3">
    <source>
        <dbReference type="SAM" id="MobiDB-lite"/>
    </source>
</evidence>
<dbReference type="InterPro" id="IPR033443">
    <property type="entry name" value="PROP1-like_PPR_dom"/>
</dbReference>